<keyword evidence="5 7" id="KW-0408">Iron</keyword>
<protein>
    <submittedName>
        <fullName evidence="10">Cytochrome P450 monooxygenase CYP5005A4</fullName>
    </submittedName>
</protein>
<dbReference type="AlphaFoldDB" id="B0FSS0"/>
<name>B0FSS0_TETTH</name>
<keyword evidence="4 8" id="KW-0560">Oxidoreductase</keyword>
<comment type="similarity">
    <text evidence="1 8">Belongs to the cytochrome P450 family.</text>
</comment>
<dbReference type="PRINTS" id="PR00385">
    <property type="entry name" value="P450"/>
</dbReference>
<evidence type="ECO:0000256" key="6">
    <source>
        <dbReference type="ARBA" id="ARBA00023033"/>
    </source>
</evidence>
<dbReference type="InterPro" id="IPR050196">
    <property type="entry name" value="Cytochrome_P450_Monoox"/>
</dbReference>
<sequence length="529" mass="61485">MFVENINLIPVLFILGILFILYKMILYPKIRLMQLQKKYGESIKVVHHYGTGLLMEYKKGFQQLNDSMAFIRKMSKENQSNVEAFAFNIGPKIGISFVYPELIKQVHKNHDAFQKIDVSQAVVYLFSNSLIYATGKQWQRQRQFLGKSFHFEEIKNYLPCIKDICIKTSNQISEDIRINPQKEIQVVKICEKVTSEVVFRVFFGSTQENILIEREDGQKLSISEELVSIVMDSFRILQQDKLLLIKSLILKRYSMKIFPLREEKSLHNRLIQLKKACETIVLQRKKQLQLDPALYKNNFLDLYLKEMIQNSNTQITIDEIIANFCGLFFAGTDTTGNMTGVALYYLSLNPQIQKEAREEVIQIISKKNSNLDLKDQFNYITFEDLSSMNLINSILKESLRLIPPAIGVFPRYANRDIKIGQFELKKGDLVNTHFIYNQSNPSIFQNPEQFDPKRWMNGNDLQFAFSFTPFSLGPRNCIGQHLAMIEGKCMLANFLLKYDILPNKSQNIGLEMKIIYGLSPDNLVYFKQR</sequence>
<keyword evidence="9" id="KW-1133">Transmembrane helix</keyword>
<evidence type="ECO:0000256" key="1">
    <source>
        <dbReference type="ARBA" id="ARBA00010617"/>
    </source>
</evidence>
<evidence type="ECO:0000256" key="9">
    <source>
        <dbReference type="SAM" id="Phobius"/>
    </source>
</evidence>
<gene>
    <name evidence="10" type="primary">CYP</name>
</gene>
<keyword evidence="2 7" id="KW-0349">Heme</keyword>
<evidence type="ECO:0000256" key="7">
    <source>
        <dbReference type="PIRSR" id="PIRSR602401-1"/>
    </source>
</evidence>
<dbReference type="PANTHER" id="PTHR24291">
    <property type="entry name" value="CYTOCHROME P450 FAMILY 4"/>
    <property type="match status" value="1"/>
</dbReference>
<dbReference type="PANTHER" id="PTHR24291:SF50">
    <property type="entry name" value="BIFUNCTIONAL ALBAFLAVENONE MONOOXYGENASE_TERPENE SYNTHASE"/>
    <property type="match status" value="1"/>
</dbReference>
<dbReference type="InterPro" id="IPR036396">
    <property type="entry name" value="Cyt_P450_sf"/>
</dbReference>
<dbReference type="EMBL" id="EU349032">
    <property type="protein sequence ID" value="ABY59963.1"/>
    <property type="molecule type" value="Genomic_DNA"/>
</dbReference>
<evidence type="ECO:0000256" key="4">
    <source>
        <dbReference type="ARBA" id="ARBA00023002"/>
    </source>
</evidence>
<comment type="cofactor">
    <cofactor evidence="7">
        <name>heme</name>
        <dbReference type="ChEBI" id="CHEBI:30413"/>
    </cofactor>
</comment>
<keyword evidence="9" id="KW-0472">Membrane</keyword>
<dbReference type="PRINTS" id="PR00463">
    <property type="entry name" value="EP450I"/>
</dbReference>
<keyword evidence="3 7" id="KW-0479">Metal-binding</keyword>
<evidence type="ECO:0000256" key="3">
    <source>
        <dbReference type="ARBA" id="ARBA00022723"/>
    </source>
</evidence>
<evidence type="ECO:0000256" key="2">
    <source>
        <dbReference type="ARBA" id="ARBA00022617"/>
    </source>
</evidence>
<keyword evidence="9" id="KW-0812">Transmembrane</keyword>
<dbReference type="GO" id="GO:0020037">
    <property type="term" value="F:heme binding"/>
    <property type="evidence" value="ECO:0007669"/>
    <property type="project" value="InterPro"/>
</dbReference>
<dbReference type="Gene3D" id="1.10.630.10">
    <property type="entry name" value="Cytochrome P450"/>
    <property type="match status" value="1"/>
</dbReference>
<proteinExistence type="inferred from homology"/>
<dbReference type="Pfam" id="PF00067">
    <property type="entry name" value="p450"/>
    <property type="match status" value="1"/>
</dbReference>
<dbReference type="InterPro" id="IPR002401">
    <property type="entry name" value="Cyt_P450_E_grp-I"/>
</dbReference>
<reference evidence="10" key="1">
    <citation type="journal article" date="2009" name="BMC Genomics">
        <title>Genome-wide identification and characterization of cytochrome P450 monooxygenase genes in the ciliate Tetrahymena thermophila.</title>
        <authorList>
            <person name="Fu C."/>
            <person name="Xiong J."/>
            <person name="Miao W."/>
        </authorList>
    </citation>
    <scope>NUCLEOTIDE SEQUENCE</scope>
    <source>
        <strain evidence="10">SB210</strain>
    </source>
</reference>
<feature type="binding site" description="axial binding residue" evidence="7">
    <location>
        <position position="477"/>
    </location>
    <ligand>
        <name>heme</name>
        <dbReference type="ChEBI" id="CHEBI:30413"/>
    </ligand>
    <ligandPart>
        <name>Fe</name>
        <dbReference type="ChEBI" id="CHEBI:18248"/>
    </ligandPart>
</feature>
<dbReference type="CDD" id="cd20621">
    <property type="entry name" value="CYP5011A1-like"/>
    <property type="match status" value="1"/>
</dbReference>
<feature type="transmembrane region" description="Helical" evidence="9">
    <location>
        <begin position="6"/>
        <end position="27"/>
    </location>
</feature>
<dbReference type="InterPro" id="IPR017972">
    <property type="entry name" value="Cyt_P450_CS"/>
</dbReference>
<accession>B0FSS0</accession>
<dbReference type="GO" id="GO:0005506">
    <property type="term" value="F:iron ion binding"/>
    <property type="evidence" value="ECO:0007669"/>
    <property type="project" value="InterPro"/>
</dbReference>
<dbReference type="InterPro" id="IPR001128">
    <property type="entry name" value="Cyt_P450"/>
</dbReference>
<evidence type="ECO:0000313" key="10">
    <source>
        <dbReference type="EMBL" id="ABY59963.1"/>
    </source>
</evidence>
<keyword evidence="6 8" id="KW-0503">Monooxygenase</keyword>
<dbReference type="GO" id="GO:0004497">
    <property type="term" value="F:monooxygenase activity"/>
    <property type="evidence" value="ECO:0007669"/>
    <property type="project" value="UniProtKB-KW"/>
</dbReference>
<dbReference type="PROSITE" id="PS00086">
    <property type="entry name" value="CYTOCHROME_P450"/>
    <property type="match status" value="1"/>
</dbReference>
<evidence type="ECO:0000256" key="8">
    <source>
        <dbReference type="RuleBase" id="RU000461"/>
    </source>
</evidence>
<organism evidence="10">
    <name type="scientific">Tetrahymena thermophila</name>
    <dbReference type="NCBI Taxonomy" id="5911"/>
    <lineage>
        <taxon>Eukaryota</taxon>
        <taxon>Sar</taxon>
        <taxon>Alveolata</taxon>
        <taxon>Ciliophora</taxon>
        <taxon>Intramacronucleata</taxon>
        <taxon>Oligohymenophorea</taxon>
        <taxon>Hymenostomatida</taxon>
        <taxon>Tetrahymenina</taxon>
        <taxon>Tetrahymenidae</taxon>
        <taxon>Tetrahymena</taxon>
    </lineage>
</organism>
<dbReference type="SUPFAM" id="SSF48264">
    <property type="entry name" value="Cytochrome P450"/>
    <property type="match status" value="1"/>
</dbReference>
<evidence type="ECO:0000256" key="5">
    <source>
        <dbReference type="ARBA" id="ARBA00023004"/>
    </source>
</evidence>
<dbReference type="GO" id="GO:0016705">
    <property type="term" value="F:oxidoreductase activity, acting on paired donors, with incorporation or reduction of molecular oxygen"/>
    <property type="evidence" value="ECO:0007669"/>
    <property type="project" value="InterPro"/>
</dbReference>